<evidence type="ECO:0000256" key="1">
    <source>
        <dbReference type="SAM" id="MobiDB-lite"/>
    </source>
</evidence>
<protein>
    <recommendedName>
        <fullName evidence="4">DUF4316 domain-containing protein</fullName>
    </recommendedName>
</protein>
<gene>
    <name evidence="2" type="ORF">LKD28_04200</name>
</gene>
<accession>A0ABS8FM37</accession>
<organism evidence="2 3">
    <name type="scientific">Coprococcus hominis</name>
    <name type="common">ex Arizal et al. 2022</name>
    <dbReference type="NCBI Taxonomy" id="2881262"/>
    <lineage>
        <taxon>Bacteria</taxon>
        <taxon>Bacillati</taxon>
        <taxon>Bacillota</taxon>
        <taxon>Clostridia</taxon>
        <taxon>Lachnospirales</taxon>
        <taxon>Lachnospiraceae</taxon>
        <taxon>Coprococcus</taxon>
    </lineage>
</organism>
<feature type="region of interest" description="Disordered" evidence="1">
    <location>
        <begin position="182"/>
        <end position="286"/>
    </location>
</feature>
<evidence type="ECO:0008006" key="4">
    <source>
        <dbReference type="Google" id="ProtNLM"/>
    </source>
</evidence>
<reference evidence="2 3" key="1">
    <citation type="submission" date="2021-10" db="EMBL/GenBank/DDBJ databases">
        <title>Anaerobic single-cell dispensing facilitates the cultivation of human gut bacteria.</title>
        <authorList>
            <person name="Afrizal A."/>
        </authorList>
    </citation>
    <scope>NUCLEOTIDE SEQUENCE [LARGE SCALE GENOMIC DNA]</scope>
    <source>
        <strain evidence="2 3">CLA-AA-H212</strain>
    </source>
</reference>
<comment type="caution">
    <text evidence="2">The sequence shown here is derived from an EMBL/GenBank/DDBJ whole genome shotgun (WGS) entry which is preliminary data.</text>
</comment>
<dbReference type="Proteomes" id="UP001198495">
    <property type="component" value="Unassembled WGS sequence"/>
</dbReference>
<evidence type="ECO:0000313" key="2">
    <source>
        <dbReference type="EMBL" id="MCC2218237.1"/>
    </source>
</evidence>
<dbReference type="RefSeq" id="WP_117780559.1">
    <property type="nucleotide sequence ID" value="NZ_JAJEQT010000002.1"/>
</dbReference>
<keyword evidence="3" id="KW-1185">Reference proteome</keyword>
<evidence type="ECO:0000313" key="3">
    <source>
        <dbReference type="Proteomes" id="UP001198495"/>
    </source>
</evidence>
<dbReference type="EMBL" id="JAJEQT010000002">
    <property type="protein sequence ID" value="MCC2218237.1"/>
    <property type="molecule type" value="Genomic_DNA"/>
</dbReference>
<sequence length="313" mass="35854">METQVKQYKLGGETMYTGTIQSQVSLQMLDLKWQKKKQDINSKKDTEGMTQDEILLDSLERQAQTERERSATSELYTKLKTGGTLTEEEIAYLKEHDPEALAEYEKAQTEKKAYENALKNCRTKEDVQRLKLNRMGSFAAQAKEIASNPYIPKDKKVVLMQRLNNEVCMIRDAHQAFEKSRAYEELPEEQELRREAAEESAEKMEHQKDTEQAETTEDSKVDNKNKADAADEEVDEPQSDVKSEMSDVYETVEIANVETHAKIKPPESPKTAGDASMARRQQEAAQTFTEITEEIERFLRRNHSGRGSFTAQV</sequence>
<name>A0ABS8FM37_9FIRM</name>
<proteinExistence type="predicted"/>
<feature type="compositionally biased region" description="Basic and acidic residues" evidence="1">
    <location>
        <begin position="182"/>
        <end position="229"/>
    </location>
</feature>